<dbReference type="EMBL" id="JANHOG010000520">
    <property type="protein sequence ID" value="KAJ3553593.1"/>
    <property type="molecule type" value="Genomic_DNA"/>
</dbReference>
<gene>
    <name evidence="1" type="ORF">NM688_g3522</name>
</gene>
<proteinExistence type="predicted"/>
<evidence type="ECO:0000313" key="1">
    <source>
        <dbReference type="EMBL" id="KAJ3553593.1"/>
    </source>
</evidence>
<dbReference type="Proteomes" id="UP001148662">
    <property type="component" value="Unassembled WGS sequence"/>
</dbReference>
<protein>
    <submittedName>
        <fullName evidence="1">Uncharacterized protein</fullName>
    </submittedName>
</protein>
<evidence type="ECO:0000313" key="2">
    <source>
        <dbReference type="Proteomes" id="UP001148662"/>
    </source>
</evidence>
<comment type="caution">
    <text evidence="1">The sequence shown here is derived from an EMBL/GenBank/DDBJ whole genome shotgun (WGS) entry which is preliminary data.</text>
</comment>
<name>A0ACC1T5B0_9APHY</name>
<sequence>MARAAFPLELVVHVLRYVHSESTLKDRQTLVSCSLVSYAWHELTLPFLFREVSFKYENDPYDAGYDEDQKIGLHLREAAAAAKKRAVVPSKAKRLTRFFLFLHSRSAIAQAIHELHLLANHFSSPDNCITDVGVFVAVLQSLPNLHILHVTDVLFDGPLNDILQTCRYLDYRPLSLDKLHYTLTVNEYHTKYLFGRSDFVNEDRVIWLIGLFMRIGELHLYKLQDVHRAREPSLLPRAPRVERIIAHSMALCDTCHVLRGIDPQAIRHMDLGEIGPADVSVIADLLAGAVNLEHLSFGILWLSVESTNALPASGKLRSQRLQAITIRSADLNDSAMQVLANILRSLSSHLDASPEVPLGRYPITVHLMFCENPTETRFASTTLERMVQSAYAINRNYTAELDRTLLRLTSSHHGVSRVKLRLSHGTLNGEEWRHLAGLVLPSLGKMNVELD</sequence>
<keyword evidence="2" id="KW-1185">Reference proteome</keyword>
<organism evidence="1 2">
    <name type="scientific">Phlebia brevispora</name>
    <dbReference type="NCBI Taxonomy" id="194682"/>
    <lineage>
        <taxon>Eukaryota</taxon>
        <taxon>Fungi</taxon>
        <taxon>Dikarya</taxon>
        <taxon>Basidiomycota</taxon>
        <taxon>Agaricomycotina</taxon>
        <taxon>Agaricomycetes</taxon>
        <taxon>Polyporales</taxon>
        <taxon>Meruliaceae</taxon>
        <taxon>Phlebia</taxon>
    </lineage>
</organism>
<reference evidence="1" key="1">
    <citation type="submission" date="2022-07" db="EMBL/GenBank/DDBJ databases">
        <title>Genome Sequence of Phlebia brevispora.</title>
        <authorList>
            <person name="Buettner E."/>
        </authorList>
    </citation>
    <scope>NUCLEOTIDE SEQUENCE</scope>
    <source>
        <strain evidence="1">MPL23</strain>
    </source>
</reference>
<accession>A0ACC1T5B0</accession>